<feature type="region of interest" description="Disordered" evidence="1">
    <location>
        <begin position="1"/>
        <end position="29"/>
    </location>
</feature>
<dbReference type="RefSeq" id="YP_010798173.1">
    <property type="nucleotide sequence ID" value="NC_076345.1"/>
</dbReference>
<dbReference type="EMBL" id="MK249261">
    <property type="protein sequence ID" value="QCQ85201.1"/>
    <property type="molecule type" value="Genomic_DNA"/>
</dbReference>
<dbReference type="KEGG" id="vg:80536262"/>
<keyword evidence="4" id="KW-1185">Reference proteome</keyword>
<reference evidence="2" key="1">
    <citation type="submission" date="2018-12" db="EMBL/GenBank/DDBJ databases">
        <title>Genomoviruses associated with Haemorhous mexicanus across urban and rural habitats.</title>
        <authorList>
            <person name="Schmidlin K."/>
            <person name="Khalifeh A."/>
            <person name="Smith K."/>
            <person name="Kraberger S."/>
            <person name="Fontenele R.S."/>
            <person name="McGraw K.J."/>
            <person name="Sepp T."/>
            <person name="Varsani A."/>
        </authorList>
    </citation>
    <scope>NUCLEOTIDE SEQUENCE</scope>
    <source>
        <strain evidence="2">A3N_A</strain>
        <strain evidence="3">E20N_A</strain>
    </source>
</reference>
<sequence>MPRTYRKKRTNKRTTRKRTVTRKRRTTAKSRAKFVKKVQRISQERKVDHLPGAIMPAMGTDPSIVFQQDFQLDGTIKCYGWTPSFHMGTDRKGDHVRNKSTIQQTGVSERYNIGSHSGVPIIHRRIVFSVTVNLPDFELHDGDGPLRRFRKMDQISVADWWFQGTRGMDWIDPMKAQLDRHSLNVIYDRKVIIKPYNDYGTEITRNHWIPFKRKVMFDDKEQFDSTDWKEWPSANSHKLYIVDMLQSTADTSGEPSGTHFGTFESNATHYWRES</sequence>
<name>A0A4P8PL41_9VIRU</name>
<proteinExistence type="predicted"/>
<dbReference type="EMBL" id="MK249245">
    <property type="protein sequence ID" value="QCQ85169.1"/>
    <property type="molecule type" value="Genomic_DNA"/>
</dbReference>
<evidence type="ECO:0000313" key="4">
    <source>
        <dbReference type="Proteomes" id="UP000680770"/>
    </source>
</evidence>
<evidence type="ECO:0000256" key="1">
    <source>
        <dbReference type="SAM" id="MobiDB-lite"/>
    </source>
</evidence>
<evidence type="ECO:0000313" key="3">
    <source>
        <dbReference type="EMBL" id="QCQ85201.1"/>
    </source>
</evidence>
<protein>
    <submittedName>
        <fullName evidence="2">Capsid protein</fullName>
    </submittedName>
</protein>
<evidence type="ECO:0000313" key="2">
    <source>
        <dbReference type="EMBL" id="QCQ85169.1"/>
    </source>
</evidence>
<dbReference type="GeneID" id="80536262"/>
<accession>A0A4P8PL41</accession>
<dbReference type="Proteomes" id="UP000680770">
    <property type="component" value="Segment"/>
</dbReference>
<organism evidence="2 4">
    <name type="scientific">Finch associated genomovirus 8</name>
    <dbReference type="NCBI Taxonomy" id="2576460"/>
    <lineage>
        <taxon>Viruses</taxon>
        <taxon>Monodnaviria</taxon>
        <taxon>Shotokuvirae</taxon>
        <taxon>Cressdnaviricota</taxon>
        <taxon>Repensiviricetes</taxon>
        <taxon>Geplafuvirales</taxon>
        <taxon>Genomoviridae</taxon>
        <taxon>Gemykroznavirus</taxon>
        <taxon>Gemykroznavirus haeme1</taxon>
    </lineage>
</organism>